<dbReference type="PRINTS" id="PR00411">
    <property type="entry name" value="PNDRDTASEI"/>
</dbReference>
<name>A0A842IBN1_9RHOB</name>
<organism evidence="2 3">
    <name type="scientific">Paragemmobacter straminiformis</name>
    <dbReference type="NCBI Taxonomy" id="2045119"/>
    <lineage>
        <taxon>Bacteria</taxon>
        <taxon>Pseudomonadati</taxon>
        <taxon>Pseudomonadota</taxon>
        <taxon>Alphaproteobacteria</taxon>
        <taxon>Rhodobacterales</taxon>
        <taxon>Paracoccaceae</taxon>
        <taxon>Paragemmobacter</taxon>
    </lineage>
</organism>
<keyword evidence="3" id="KW-1185">Reference proteome</keyword>
<dbReference type="EMBL" id="JACLQD010000006">
    <property type="protein sequence ID" value="MBC2837442.1"/>
    <property type="molecule type" value="Genomic_DNA"/>
</dbReference>
<dbReference type="Gene3D" id="3.50.50.60">
    <property type="entry name" value="FAD/NAD(P)-binding domain"/>
    <property type="match status" value="2"/>
</dbReference>
<dbReference type="GO" id="GO:0050660">
    <property type="term" value="F:flavin adenine dinucleotide binding"/>
    <property type="evidence" value="ECO:0007669"/>
    <property type="project" value="TreeGrafter"/>
</dbReference>
<evidence type="ECO:0000313" key="3">
    <source>
        <dbReference type="Proteomes" id="UP000555411"/>
    </source>
</evidence>
<dbReference type="GO" id="GO:0004497">
    <property type="term" value="F:monooxygenase activity"/>
    <property type="evidence" value="ECO:0007669"/>
    <property type="project" value="TreeGrafter"/>
</dbReference>
<keyword evidence="1" id="KW-0560">Oxidoreductase</keyword>
<dbReference type="AlphaFoldDB" id="A0A842IBN1"/>
<protein>
    <submittedName>
        <fullName evidence="2">NAD(P)-binding domain-containing protein</fullName>
    </submittedName>
</protein>
<reference evidence="2 3" key="1">
    <citation type="journal article" date="2017" name="Int. J. Syst. Evol. Microbiol.">
        <title>Gemmobacter straminiformis sp. nov., isolated from an artificial fountain.</title>
        <authorList>
            <person name="Kang J.Y."/>
            <person name="Kim M.J."/>
            <person name="Chun J."/>
            <person name="Son K.P."/>
            <person name="Jahng K.Y."/>
        </authorList>
    </citation>
    <scope>NUCLEOTIDE SEQUENCE [LARGE SCALE GENOMIC DNA]</scope>
    <source>
        <strain evidence="2 3">CAM-8</strain>
    </source>
</reference>
<dbReference type="Proteomes" id="UP000555411">
    <property type="component" value="Unassembled WGS sequence"/>
</dbReference>
<evidence type="ECO:0000256" key="1">
    <source>
        <dbReference type="ARBA" id="ARBA00023002"/>
    </source>
</evidence>
<dbReference type="Pfam" id="PF13738">
    <property type="entry name" value="Pyr_redox_3"/>
    <property type="match status" value="1"/>
</dbReference>
<gene>
    <name evidence="2" type="ORF">H7F16_18135</name>
</gene>
<dbReference type="PRINTS" id="PR00368">
    <property type="entry name" value="FADPNR"/>
</dbReference>
<evidence type="ECO:0000313" key="2">
    <source>
        <dbReference type="EMBL" id="MBC2837442.1"/>
    </source>
</evidence>
<dbReference type="RefSeq" id="WP_185799055.1">
    <property type="nucleotide sequence ID" value="NZ_JACLQD010000006.1"/>
</dbReference>
<dbReference type="PANTHER" id="PTHR43539:SF78">
    <property type="entry name" value="FLAVIN-CONTAINING MONOOXYGENASE"/>
    <property type="match status" value="1"/>
</dbReference>
<sequence length="405" mass="43913">MTEDIHTLVVGGGQAGIAASEHLGRRGLPHLVLERARIAERWRSERWDSLVANGPAWHDRFPNMTFDDIDPFAFAPKERIATYFEDYARQIAAPVRCGVNVTSVVKTPDGFLAETSQGSVTCRNLIAATGPFQRPLIPENVPDDLGIVQMHSTGYRNPDQLPAGAVLVVGSGASGSQIADELLRAGRRVYLSVGPHNRPPIRYRGKDFVWWLGVLGEWDARTTKPGMEHVTIAVSGAYGGRTVDFRDFAARGMTLIGRAGAVTDGVMSIAPDLAANIAGGDANYLATLDAADAYAAEQGLDLPEEPEARRRLPDPDCVTNPLRQLDLKQAGISAIIWATGFAPDYSWLRAGRFDAKGAPVHDKGITEVPGLYFLGLPWLTRRASPFIWGVWHDADHIAGHIAARG</sequence>
<dbReference type="InterPro" id="IPR036188">
    <property type="entry name" value="FAD/NAD-bd_sf"/>
</dbReference>
<dbReference type="PANTHER" id="PTHR43539">
    <property type="entry name" value="FLAVIN-BINDING MONOOXYGENASE-LIKE PROTEIN (AFU_ORTHOLOGUE AFUA_4G09220)"/>
    <property type="match status" value="1"/>
</dbReference>
<dbReference type="SUPFAM" id="SSF51905">
    <property type="entry name" value="FAD/NAD(P)-binding domain"/>
    <property type="match status" value="2"/>
</dbReference>
<accession>A0A842IBN1</accession>
<comment type="caution">
    <text evidence="2">The sequence shown here is derived from an EMBL/GenBank/DDBJ whole genome shotgun (WGS) entry which is preliminary data.</text>
</comment>
<dbReference type="InterPro" id="IPR050982">
    <property type="entry name" value="Auxin_biosynth/cation_transpt"/>
</dbReference>
<proteinExistence type="predicted"/>